<dbReference type="InterPro" id="IPR005814">
    <property type="entry name" value="Aminotrans_3"/>
</dbReference>
<evidence type="ECO:0000313" key="5">
    <source>
        <dbReference type="Proteomes" id="UP000559404"/>
    </source>
</evidence>
<dbReference type="PROSITE" id="PS00600">
    <property type="entry name" value="AA_TRANSFER_CLASS_3"/>
    <property type="match status" value="1"/>
</dbReference>
<dbReference type="InterPro" id="IPR015421">
    <property type="entry name" value="PyrdxlP-dep_Trfase_major"/>
</dbReference>
<dbReference type="Gene3D" id="3.90.1150.10">
    <property type="entry name" value="Aspartate Aminotransferase, domain 1"/>
    <property type="match status" value="1"/>
</dbReference>
<organism evidence="4 5">
    <name type="scientific">Stappia taiwanensis</name>
    <dbReference type="NCBI Taxonomy" id="992267"/>
    <lineage>
        <taxon>Bacteria</taxon>
        <taxon>Pseudomonadati</taxon>
        <taxon>Pseudomonadota</taxon>
        <taxon>Alphaproteobacteria</taxon>
        <taxon>Hyphomicrobiales</taxon>
        <taxon>Stappiaceae</taxon>
        <taxon>Stappia</taxon>
    </lineage>
</organism>
<sequence>MAVEERSQSLAVGTALLERARAVDASFQGRAGVLSAGYGPGDAYPVFVRRASGAHVEDVDGNRYLDFLQGFGSVVLGHADPQVSGAVTAALADGIAPSLHLESQVTLAERLVRTVPGAEMAAFLKTGSDATSLAVRLCRAYRKRDLVLRWGYHGWHDWCAPRPAGIPAEVRARTAVFTYNDAEGLVARLQRDGDAVACVIMMPVEIDPPEPGFLEAVRAACDHHGIPLVFDEVRTGFRLALGGAQSHFGIAADLVCLSKAMANGHAISAVAGRRAIMQGMADVSASSVFFRGADGFAAAHATLDRLEGGAPYRRLWSLGQALSDGLARAASEAKVPARPAGLPVMPFLRFDHGDPALDQAAMRTFCKAMLKRGVLLHPAHHWFTCLAMTEEDIAGAVAAARDAFAEVASACVA</sequence>
<dbReference type="PANTHER" id="PTHR43713">
    <property type="entry name" value="GLUTAMATE-1-SEMIALDEHYDE 2,1-AMINOMUTASE"/>
    <property type="match status" value="1"/>
</dbReference>
<evidence type="ECO:0000313" key="4">
    <source>
        <dbReference type="EMBL" id="MBA4613550.1"/>
    </source>
</evidence>
<gene>
    <name evidence="4" type="ORF">H1W37_17975</name>
</gene>
<accession>A0A838Y3V9</accession>
<dbReference type="Pfam" id="PF00202">
    <property type="entry name" value="Aminotran_3"/>
    <property type="match status" value="1"/>
</dbReference>
<dbReference type="Proteomes" id="UP000559404">
    <property type="component" value="Unassembled WGS sequence"/>
</dbReference>
<evidence type="ECO:0000256" key="1">
    <source>
        <dbReference type="ARBA" id="ARBA00001933"/>
    </source>
</evidence>
<dbReference type="InterPro" id="IPR049704">
    <property type="entry name" value="Aminotrans_3_PPA_site"/>
</dbReference>
<keyword evidence="4" id="KW-0808">Transferase</keyword>
<keyword evidence="4" id="KW-0032">Aminotransferase</keyword>
<keyword evidence="2 3" id="KW-0663">Pyridoxal phosphate</keyword>
<dbReference type="Gene3D" id="3.40.640.10">
    <property type="entry name" value="Type I PLP-dependent aspartate aminotransferase-like (Major domain)"/>
    <property type="match status" value="1"/>
</dbReference>
<comment type="cofactor">
    <cofactor evidence="1">
        <name>pyridoxal 5'-phosphate</name>
        <dbReference type="ChEBI" id="CHEBI:597326"/>
    </cofactor>
</comment>
<dbReference type="AlphaFoldDB" id="A0A838Y3V9"/>
<dbReference type="RefSeq" id="WP_181761745.1">
    <property type="nucleotide sequence ID" value="NZ_BMCR01000004.1"/>
</dbReference>
<comment type="caution">
    <text evidence="4">The sequence shown here is derived from an EMBL/GenBank/DDBJ whole genome shotgun (WGS) entry which is preliminary data.</text>
</comment>
<keyword evidence="5" id="KW-1185">Reference proteome</keyword>
<evidence type="ECO:0000256" key="2">
    <source>
        <dbReference type="ARBA" id="ARBA00022898"/>
    </source>
</evidence>
<protein>
    <submittedName>
        <fullName evidence="4">Aminotransferase class III-fold pyridoxal phosphate-dependent enzyme</fullName>
    </submittedName>
</protein>
<dbReference type="SUPFAM" id="SSF53383">
    <property type="entry name" value="PLP-dependent transferases"/>
    <property type="match status" value="1"/>
</dbReference>
<name>A0A838Y3V9_9HYPH</name>
<comment type="similarity">
    <text evidence="3">Belongs to the class-III pyridoxal-phosphate-dependent aminotransferase family.</text>
</comment>
<dbReference type="GO" id="GO:0008483">
    <property type="term" value="F:transaminase activity"/>
    <property type="evidence" value="ECO:0007669"/>
    <property type="project" value="UniProtKB-KW"/>
</dbReference>
<dbReference type="EMBL" id="JACEON010000020">
    <property type="protein sequence ID" value="MBA4613550.1"/>
    <property type="molecule type" value="Genomic_DNA"/>
</dbReference>
<evidence type="ECO:0000256" key="3">
    <source>
        <dbReference type="RuleBase" id="RU003560"/>
    </source>
</evidence>
<proteinExistence type="inferred from homology"/>
<dbReference type="PANTHER" id="PTHR43713:SF3">
    <property type="entry name" value="GLUTAMATE-1-SEMIALDEHYDE 2,1-AMINOMUTASE 1, CHLOROPLASTIC-RELATED"/>
    <property type="match status" value="1"/>
</dbReference>
<dbReference type="InterPro" id="IPR015422">
    <property type="entry name" value="PyrdxlP-dep_Trfase_small"/>
</dbReference>
<reference evidence="4 5" key="2">
    <citation type="submission" date="2020-08" db="EMBL/GenBank/DDBJ databases">
        <title>Stappia taiwanensis sp. nov., isolated from a coastal thermal spring.</title>
        <authorList>
            <person name="Kampfer P."/>
        </authorList>
    </citation>
    <scope>NUCLEOTIDE SEQUENCE [LARGE SCALE GENOMIC DNA]</scope>
    <source>
        <strain evidence="4 5">DSM 23284</strain>
    </source>
</reference>
<reference evidence="4 5" key="1">
    <citation type="submission" date="2020-07" db="EMBL/GenBank/DDBJ databases">
        <authorList>
            <person name="Li M."/>
        </authorList>
    </citation>
    <scope>NUCLEOTIDE SEQUENCE [LARGE SCALE GENOMIC DNA]</scope>
    <source>
        <strain evidence="4 5">DSM 23284</strain>
    </source>
</reference>
<dbReference type="InterPro" id="IPR015424">
    <property type="entry name" value="PyrdxlP-dep_Trfase"/>
</dbReference>
<dbReference type="GO" id="GO:0030170">
    <property type="term" value="F:pyridoxal phosphate binding"/>
    <property type="evidence" value="ECO:0007669"/>
    <property type="project" value="InterPro"/>
</dbReference>